<dbReference type="Proteomes" id="UP000464754">
    <property type="component" value="Chromosome"/>
</dbReference>
<name>A0A6N4TF43_9FIRM</name>
<dbReference type="RefSeq" id="WP_115714750.1">
    <property type="nucleotide sequence ID" value="NZ_AP019695.1"/>
</dbReference>
<evidence type="ECO:0000313" key="2">
    <source>
        <dbReference type="Proteomes" id="UP000464754"/>
    </source>
</evidence>
<protein>
    <recommendedName>
        <fullName evidence="3">DUF1697 domain-containing protein</fullName>
    </recommendedName>
</protein>
<dbReference type="EMBL" id="AP019695">
    <property type="protein sequence ID" value="BBK21538.1"/>
    <property type="molecule type" value="Genomic_DNA"/>
</dbReference>
<sequence>MKRYAAFLRGINISGKNKVPMAELKKRFEKLSFKEVKTYLNSGNVLFSSEEENIPEFVEQIEGMIKQQFGLTIPVLVITIENLKDILNHAPNWWGNDNKEIYDNLIFIMPPAKFSDVYAAIGEPKKELEKIENYKDVIFWSFYRKDYQKTNWWSKTANAGISIKLTIRTANTIRKIVGM</sequence>
<dbReference type="PANTHER" id="PTHR36439:SF1">
    <property type="entry name" value="DUF1697 DOMAIN-CONTAINING PROTEIN"/>
    <property type="match status" value="1"/>
</dbReference>
<dbReference type="AlphaFoldDB" id="A0A6N4TF43"/>
<keyword evidence="2" id="KW-1185">Reference proteome</keyword>
<evidence type="ECO:0008006" key="3">
    <source>
        <dbReference type="Google" id="ProtNLM"/>
    </source>
</evidence>
<dbReference type="KEGG" id="aarg:Aargi30884_04410"/>
<proteinExistence type="predicted"/>
<organism evidence="1 2">
    <name type="scientific">Amedibacterium intestinale</name>
    <dbReference type="NCBI Taxonomy" id="2583452"/>
    <lineage>
        <taxon>Bacteria</taxon>
        <taxon>Bacillati</taxon>
        <taxon>Bacillota</taxon>
        <taxon>Erysipelotrichia</taxon>
        <taxon>Erysipelotrichales</taxon>
        <taxon>Erysipelotrichaceae</taxon>
        <taxon>Amedibacterium</taxon>
    </lineage>
</organism>
<accession>A0A6N4TF43</accession>
<dbReference type="Pfam" id="PF08002">
    <property type="entry name" value="DUF1697"/>
    <property type="match status" value="1"/>
</dbReference>
<evidence type="ECO:0000313" key="1">
    <source>
        <dbReference type="EMBL" id="BBK21538.1"/>
    </source>
</evidence>
<reference evidence="2" key="1">
    <citation type="submission" date="2019-05" db="EMBL/GenBank/DDBJ databases">
        <title>Complete genome sequencing of Absiella argi strain JCM 30884.</title>
        <authorList>
            <person name="Sakamoto M."/>
            <person name="Murakami T."/>
            <person name="Mori H."/>
        </authorList>
    </citation>
    <scope>NUCLEOTIDE SEQUENCE [LARGE SCALE GENOMIC DNA]</scope>
    <source>
        <strain evidence="2">JCM 30884</strain>
    </source>
</reference>
<dbReference type="Gene3D" id="3.30.70.1260">
    <property type="entry name" value="bacterial protein sp0830 like"/>
    <property type="match status" value="1"/>
</dbReference>
<gene>
    <name evidence="1" type="ORF">Aargi30884_04410</name>
</gene>
<dbReference type="Gene3D" id="3.30.70.1280">
    <property type="entry name" value="SP0830-like domains"/>
    <property type="match status" value="1"/>
</dbReference>
<dbReference type="PANTHER" id="PTHR36439">
    <property type="entry name" value="BLL4334 PROTEIN"/>
    <property type="match status" value="1"/>
</dbReference>
<dbReference type="PIRSF" id="PIRSF008502">
    <property type="entry name" value="UCP008502"/>
    <property type="match status" value="1"/>
</dbReference>
<dbReference type="InterPro" id="IPR012545">
    <property type="entry name" value="DUF1697"/>
</dbReference>
<dbReference type="SUPFAM" id="SSF160379">
    <property type="entry name" value="SP0830-like"/>
    <property type="match status" value="1"/>
</dbReference>